<dbReference type="InterPro" id="IPR011009">
    <property type="entry name" value="Kinase-like_dom_sf"/>
</dbReference>
<dbReference type="Gene3D" id="3.30.200.20">
    <property type="entry name" value="Phosphorylase Kinase, domain 1"/>
    <property type="match status" value="1"/>
</dbReference>
<evidence type="ECO:0000256" key="4">
    <source>
        <dbReference type="ARBA" id="ARBA00022679"/>
    </source>
</evidence>
<dbReference type="InterPro" id="IPR017441">
    <property type="entry name" value="Protein_kinase_ATP_BS"/>
</dbReference>
<comment type="caution">
    <text evidence="14">The sequence shown here is derived from an EMBL/GenBank/DDBJ whole genome shotgun (WGS) entry which is preliminary data.</text>
</comment>
<dbReference type="PANTHER" id="PTHR24056:SF254">
    <property type="entry name" value="CYCLIN-DEPENDENT KINASE 2"/>
    <property type="match status" value="1"/>
</dbReference>
<name>A0A9N8WC10_9GLOM</name>
<dbReference type="InterPro" id="IPR008271">
    <property type="entry name" value="Ser/Thr_kinase_AS"/>
</dbReference>
<evidence type="ECO:0000256" key="10">
    <source>
        <dbReference type="ARBA" id="ARBA00048367"/>
    </source>
</evidence>
<keyword evidence="3 12" id="KW-0723">Serine/threonine-protein kinase</keyword>
<comment type="catalytic activity">
    <reaction evidence="9">
        <text>L-threonyl-[protein] + ATP = O-phospho-L-threonyl-[protein] + ADP + H(+)</text>
        <dbReference type="Rhea" id="RHEA:46608"/>
        <dbReference type="Rhea" id="RHEA-COMP:11060"/>
        <dbReference type="Rhea" id="RHEA-COMP:11605"/>
        <dbReference type="ChEBI" id="CHEBI:15378"/>
        <dbReference type="ChEBI" id="CHEBI:30013"/>
        <dbReference type="ChEBI" id="CHEBI:30616"/>
        <dbReference type="ChEBI" id="CHEBI:61977"/>
        <dbReference type="ChEBI" id="CHEBI:456216"/>
        <dbReference type="EC" id="2.7.11.22"/>
    </reaction>
</comment>
<dbReference type="FunFam" id="3.30.200.20:FF:000215">
    <property type="entry name" value="Cyclin-dependent kinase 2 (CDK2L)"/>
    <property type="match status" value="1"/>
</dbReference>
<proteinExistence type="inferred from homology"/>
<dbReference type="Proteomes" id="UP000789706">
    <property type="component" value="Unassembled WGS sequence"/>
</dbReference>
<evidence type="ECO:0000256" key="2">
    <source>
        <dbReference type="ARBA" id="ARBA00012425"/>
    </source>
</evidence>
<comment type="catalytic activity">
    <reaction evidence="10">
        <text>L-seryl-[protein] + ATP = O-phospho-L-seryl-[protein] + ADP + H(+)</text>
        <dbReference type="Rhea" id="RHEA:17989"/>
        <dbReference type="Rhea" id="RHEA-COMP:9863"/>
        <dbReference type="Rhea" id="RHEA-COMP:11604"/>
        <dbReference type="ChEBI" id="CHEBI:15378"/>
        <dbReference type="ChEBI" id="CHEBI:29999"/>
        <dbReference type="ChEBI" id="CHEBI:30616"/>
        <dbReference type="ChEBI" id="CHEBI:83421"/>
        <dbReference type="ChEBI" id="CHEBI:456216"/>
        <dbReference type="EC" id="2.7.11.22"/>
    </reaction>
</comment>
<reference evidence="14" key="1">
    <citation type="submission" date="2021-06" db="EMBL/GenBank/DDBJ databases">
        <authorList>
            <person name="Kallberg Y."/>
            <person name="Tangrot J."/>
            <person name="Rosling A."/>
        </authorList>
    </citation>
    <scope>NUCLEOTIDE SEQUENCE</scope>
    <source>
        <strain evidence="14">AZ414A</strain>
    </source>
</reference>
<keyword evidence="4" id="KW-0808">Transferase</keyword>
<dbReference type="GO" id="GO:0005737">
    <property type="term" value="C:cytoplasm"/>
    <property type="evidence" value="ECO:0007669"/>
    <property type="project" value="TreeGrafter"/>
</dbReference>
<dbReference type="EMBL" id="CAJVPK010000230">
    <property type="protein sequence ID" value="CAG8479210.1"/>
    <property type="molecule type" value="Genomic_DNA"/>
</dbReference>
<dbReference type="GO" id="GO:0005634">
    <property type="term" value="C:nucleus"/>
    <property type="evidence" value="ECO:0007669"/>
    <property type="project" value="TreeGrafter"/>
</dbReference>
<evidence type="ECO:0000256" key="5">
    <source>
        <dbReference type="ARBA" id="ARBA00022741"/>
    </source>
</evidence>
<dbReference type="GO" id="GO:0010389">
    <property type="term" value="P:regulation of G2/M transition of mitotic cell cycle"/>
    <property type="evidence" value="ECO:0007669"/>
    <property type="project" value="TreeGrafter"/>
</dbReference>
<dbReference type="PROSITE" id="PS00108">
    <property type="entry name" value="PROTEIN_KINASE_ST"/>
    <property type="match status" value="1"/>
</dbReference>
<dbReference type="GO" id="GO:0005524">
    <property type="term" value="F:ATP binding"/>
    <property type="evidence" value="ECO:0007669"/>
    <property type="project" value="UniProtKB-UniRule"/>
</dbReference>
<dbReference type="GO" id="GO:0000307">
    <property type="term" value="C:cyclin-dependent protein kinase holoenzyme complex"/>
    <property type="evidence" value="ECO:0007669"/>
    <property type="project" value="TreeGrafter"/>
</dbReference>
<dbReference type="AlphaFoldDB" id="A0A9N8WC10"/>
<dbReference type="InterPro" id="IPR050108">
    <property type="entry name" value="CDK"/>
</dbReference>
<keyword evidence="15" id="KW-1185">Reference proteome</keyword>
<dbReference type="PROSITE" id="PS50011">
    <property type="entry name" value="PROTEIN_KINASE_DOM"/>
    <property type="match status" value="1"/>
</dbReference>
<sequence>MEENYAKLEKLGEGTYGVVYKARDKTTGNIVAIKKIRLETEEGIPPTSIREISLLKEATRNENIVKLLDIVSQENKLYLVFEFLTMDLKKFIKAIPKKHTMDPLIIKLVDGTMFLHMHRIFHRDLKPQNLLIDTGGDLKVVTLWYRAPEILLGSRQYAFAIDMWSIGCIFAEMANQKTLFPGTPNEEMWPGISYLPDYKPCFPQWKPQKLDQYAPTLDSLGIDLLQKLLTYDTVRRISARRAILHPYFNDCKSAGSARL</sequence>
<feature type="domain" description="Protein kinase" evidence="13">
    <location>
        <begin position="5"/>
        <end position="248"/>
    </location>
</feature>
<evidence type="ECO:0000256" key="12">
    <source>
        <dbReference type="RuleBase" id="RU000304"/>
    </source>
</evidence>
<dbReference type="InterPro" id="IPR000719">
    <property type="entry name" value="Prot_kinase_dom"/>
</dbReference>
<dbReference type="GO" id="GO:0004693">
    <property type="term" value="F:cyclin-dependent protein serine/threonine kinase activity"/>
    <property type="evidence" value="ECO:0007669"/>
    <property type="project" value="UniProtKB-EC"/>
</dbReference>
<dbReference type="Gene3D" id="1.10.510.10">
    <property type="entry name" value="Transferase(Phosphotransferase) domain 1"/>
    <property type="match status" value="2"/>
</dbReference>
<evidence type="ECO:0000313" key="15">
    <source>
        <dbReference type="Proteomes" id="UP000789706"/>
    </source>
</evidence>
<organism evidence="14 15">
    <name type="scientific">Diversispora eburnea</name>
    <dbReference type="NCBI Taxonomy" id="1213867"/>
    <lineage>
        <taxon>Eukaryota</taxon>
        <taxon>Fungi</taxon>
        <taxon>Fungi incertae sedis</taxon>
        <taxon>Mucoromycota</taxon>
        <taxon>Glomeromycotina</taxon>
        <taxon>Glomeromycetes</taxon>
        <taxon>Diversisporales</taxon>
        <taxon>Diversisporaceae</taxon>
        <taxon>Diversispora</taxon>
    </lineage>
</organism>
<dbReference type="GO" id="GO:0030332">
    <property type="term" value="F:cyclin binding"/>
    <property type="evidence" value="ECO:0007669"/>
    <property type="project" value="TreeGrafter"/>
</dbReference>
<evidence type="ECO:0000256" key="11">
    <source>
        <dbReference type="PROSITE-ProRule" id="PRU10141"/>
    </source>
</evidence>
<dbReference type="EC" id="2.7.11.22" evidence="2"/>
<keyword evidence="6" id="KW-0418">Kinase</keyword>
<evidence type="ECO:0000256" key="6">
    <source>
        <dbReference type="ARBA" id="ARBA00022777"/>
    </source>
</evidence>
<feature type="binding site" evidence="11">
    <location>
        <position position="35"/>
    </location>
    <ligand>
        <name>ATP</name>
        <dbReference type="ChEBI" id="CHEBI:30616"/>
    </ligand>
</feature>
<dbReference type="PROSITE" id="PS00107">
    <property type="entry name" value="PROTEIN_KINASE_ATP"/>
    <property type="match status" value="1"/>
</dbReference>
<evidence type="ECO:0000256" key="3">
    <source>
        <dbReference type="ARBA" id="ARBA00022527"/>
    </source>
</evidence>
<dbReference type="GO" id="GO:0010468">
    <property type="term" value="P:regulation of gene expression"/>
    <property type="evidence" value="ECO:0007669"/>
    <property type="project" value="TreeGrafter"/>
</dbReference>
<dbReference type="Pfam" id="PF00069">
    <property type="entry name" value="Pkinase"/>
    <property type="match status" value="1"/>
</dbReference>
<dbReference type="SUPFAM" id="SSF56112">
    <property type="entry name" value="Protein kinase-like (PK-like)"/>
    <property type="match status" value="1"/>
</dbReference>
<evidence type="ECO:0000256" key="7">
    <source>
        <dbReference type="ARBA" id="ARBA00022840"/>
    </source>
</evidence>
<evidence type="ECO:0000313" key="14">
    <source>
        <dbReference type="EMBL" id="CAG8479210.1"/>
    </source>
</evidence>
<dbReference type="PANTHER" id="PTHR24056">
    <property type="entry name" value="CELL DIVISION PROTEIN KINASE"/>
    <property type="match status" value="1"/>
</dbReference>
<keyword evidence="5 11" id="KW-0547">Nucleotide-binding</keyword>
<evidence type="ECO:0000256" key="9">
    <source>
        <dbReference type="ARBA" id="ARBA00047811"/>
    </source>
</evidence>
<protein>
    <recommendedName>
        <fullName evidence="8">Cyclin-dependent kinase 1</fullName>
        <ecNumber evidence="2">2.7.11.22</ecNumber>
    </recommendedName>
</protein>
<evidence type="ECO:0000256" key="1">
    <source>
        <dbReference type="ARBA" id="ARBA00006485"/>
    </source>
</evidence>
<comment type="similarity">
    <text evidence="1">Belongs to the protein kinase superfamily. CMGC Ser/Thr protein kinase family. CDC2/CDKX subfamily.</text>
</comment>
<dbReference type="GO" id="GO:0000082">
    <property type="term" value="P:G1/S transition of mitotic cell cycle"/>
    <property type="evidence" value="ECO:0007669"/>
    <property type="project" value="TreeGrafter"/>
</dbReference>
<dbReference type="SMART" id="SM00220">
    <property type="entry name" value="S_TKc"/>
    <property type="match status" value="1"/>
</dbReference>
<dbReference type="OrthoDB" id="1732493at2759"/>
<dbReference type="GO" id="GO:0007165">
    <property type="term" value="P:signal transduction"/>
    <property type="evidence" value="ECO:0007669"/>
    <property type="project" value="TreeGrafter"/>
</dbReference>
<keyword evidence="7 11" id="KW-0067">ATP-binding</keyword>
<evidence type="ECO:0000256" key="8">
    <source>
        <dbReference type="ARBA" id="ARBA00039266"/>
    </source>
</evidence>
<accession>A0A9N8WC10</accession>
<gene>
    <name evidence="14" type="ORF">DEBURN_LOCUS3565</name>
</gene>
<evidence type="ECO:0000259" key="13">
    <source>
        <dbReference type="PROSITE" id="PS50011"/>
    </source>
</evidence>